<evidence type="ECO:0000313" key="3">
    <source>
        <dbReference type="Proteomes" id="UP001586593"/>
    </source>
</evidence>
<proteinExistence type="predicted"/>
<gene>
    <name evidence="2" type="ORF">VTK73DRAFT_5300</name>
</gene>
<comment type="caution">
    <text evidence="2">The sequence shown here is derived from an EMBL/GenBank/DDBJ whole genome shotgun (WGS) entry which is preliminary data.</text>
</comment>
<sequence>MHALHLSLLVGRSRDLTVLASVVPALPVVQTHPFPEDSNHEVAMHLHQPLNSVAAAVQIPSLERVHGRLPARGVQVRRAALAELVAPAVDADHEDGRARQPARLRQQAGHGVLEPFAGAQPGQLSRRVAEGEQ</sequence>
<feature type="compositionally biased region" description="Low complexity" evidence="1">
    <location>
        <begin position="99"/>
        <end position="108"/>
    </location>
</feature>
<dbReference type="EMBL" id="JAZHXJ010002990">
    <property type="protein sequence ID" value="KAL1835845.1"/>
    <property type="molecule type" value="Genomic_DNA"/>
</dbReference>
<evidence type="ECO:0008006" key="4">
    <source>
        <dbReference type="Google" id="ProtNLM"/>
    </source>
</evidence>
<keyword evidence="3" id="KW-1185">Reference proteome</keyword>
<evidence type="ECO:0000313" key="2">
    <source>
        <dbReference type="EMBL" id="KAL1835845.1"/>
    </source>
</evidence>
<feature type="region of interest" description="Disordered" evidence="1">
    <location>
        <begin position="89"/>
        <end position="133"/>
    </location>
</feature>
<name>A0ABR3V240_9PEZI</name>
<evidence type="ECO:0000256" key="1">
    <source>
        <dbReference type="SAM" id="MobiDB-lite"/>
    </source>
</evidence>
<protein>
    <recommendedName>
        <fullName evidence="4">Secreted protein</fullName>
    </recommendedName>
</protein>
<reference evidence="2 3" key="1">
    <citation type="journal article" date="2024" name="Commun. Biol.">
        <title>Comparative genomic analysis of thermophilic fungi reveals convergent evolutionary adaptations and gene losses.</title>
        <authorList>
            <person name="Steindorff A.S."/>
            <person name="Aguilar-Pontes M.V."/>
            <person name="Robinson A.J."/>
            <person name="Andreopoulos B."/>
            <person name="LaButti K."/>
            <person name="Kuo A."/>
            <person name="Mondo S."/>
            <person name="Riley R."/>
            <person name="Otillar R."/>
            <person name="Haridas S."/>
            <person name="Lipzen A."/>
            <person name="Grimwood J."/>
            <person name="Schmutz J."/>
            <person name="Clum A."/>
            <person name="Reid I.D."/>
            <person name="Moisan M.C."/>
            <person name="Butler G."/>
            <person name="Nguyen T.T.M."/>
            <person name="Dewar K."/>
            <person name="Conant G."/>
            <person name="Drula E."/>
            <person name="Henrissat B."/>
            <person name="Hansel C."/>
            <person name="Singer S."/>
            <person name="Hutchinson M.I."/>
            <person name="de Vries R.P."/>
            <person name="Natvig D.O."/>
            <person name="Powell A.J."/>
            <person name="Tsang A."/>
            <person name="Grigoriev I.V."/>
        </authorList>
    </citation>
    <scope>NUCLEOTIDE SEQUENCE [LARGE SCALE GENOMIC DNA]</scope>
    <source>
        <strain evidence="2 3">ATCC 24622</strain>
    </source>
</reference>
<dbReference type="Proteomes" id="UP001586593">
    <property type="component" value="Unassembled WGS sequence"/>
</dbReference>
<organism evidence="2 3">
    <name type="scientific">Phialemonium thermophilum</name>
    <dbReference type="NCBI Taxonomy" id="223376"/>
    <lineage>
        <taxon>Eukaryota</taxon>
        <taxon>Fungi</taxon>
        <taxon>Dikarya</taxon>
        <taxon>Ascomycota</taxon>
        <taxon>Pezizomycotina</taxon>
        <taxon>Sordariomycetes</taxon>
        <taxon>Sordariomycetidae</taxon>
        <taxon>Cephalothecales</taxon>
        <taxon>Cephalothecaceae</taxon>
        <taxon>Phialemonium</taxon>
    </lineage>
</organism>
<accession>A0ABR3V240</accession>